<proteinExistence type="predicted"/>
<keyword evidence="1" id="KW-0614">Plasmid</keyword>
<dbReference type="AlphaFoldDB" id="A0A1Z1UTJ2"/>
<dbReference type="RefSeq" id="WP_172687644.1">
    <property type="nucleotide sequence ID" value="NZ_KX443388.1"/>
</dbReference>
<evidence type="ECO:0008006" key="2">
    <source>
        <dbReference type="Google" id="ProtNLM"/>
    </source>
</evidence>
<geneLocation type="plasmid" evidence="1">
    <name>pVAPA1216</name>
</geneLocation>
<evidence type="ECO:0000313" key="1">
    <source>
        <dbReference type="EMBL" id="ARX58927.1"/>
    </source>
</evidence>
<name>A0A1Z1UTJ2_RHOHA</name>
<accession>A0A1Z1UTJ2</accession>
<dbReference type="InterPro" id="IPR025447">
    <property type="entry name" value="DUF4192"/>
</dbReference>
<reference evidence="1" key="1">
    <citation type="journal article" date="2017" name="Genome Biol. Evol.">
        <title>Comparative Genomics of Rhodococcus equi Virulence Plasmids Indicates Host-Driven Evolution of the vap Pathogenicity Island.</title>
        <authorList>
            <person name="MacArthur I."/>
            <person name="Anastasi E."/>
            <person name="Alvarez S."/>
            <person name="Scortti M."/>
            <person name="Vazquez-Boland J.A."/>
        </authorList>
    </citation>
    <scope>NUCLEOTIDE SEQUENCE</scope>
    <source>
        <strain evidence="1">PAM1216</strain>
        <plasmid evidence="1">pVAPA1216</plasmid>
    </source>
</reference>
<dbReference type="Pfam" id="PF13830">
    <property type="entry name" value="DUF4192"/>
    <property type="match status" value="1"/>
</dbReference>
<organism evidence="1">
    <name type="scientific">Rhodococcus hoagii</name>
    <name type="common">Corynebacterium equii</name>
    <dbReference type="NCBI Taxonomy" id="43767"/>
    <lineage>
        <taxon>Bacteria</taxon>
        <taxon>Bacillati</taxon>
        <taxon>Actinomycetota</taxon>
        <taxon>Actinomycetes</taxon>
        <taxon>Mycobacteriales</taxon>
        <taxon>Nocardiaceae</taxon>
        <taxon>Prescottella</taxon>
    </lineage>
</organism>
<dbReference type="EMBL" id="KX443388">
    <property type="protein sequence ID" value="ARX58927.1"/>
    <property type="molecule type" value="Genomic_DNA"/>
</dbReference>
<protein>
    <recommendedName>
        <fullName evidence="2">DUF4192 domain-containing protein</fullName>
    </recommendedName>
</protein>
<sequence length="329" mass="34342">MTTNPIRISTATEIVTAVPALLGFIPQRSVVAILLDGAKVVCAIRVDAGMDHLATQLLPGAEKQAVDSVILVSVADAQHTDQSLATLEAIRATLATAGVETRRALHTAATEQGAEWTDIETGESGVVDNPSTTAANLNRLIEGRSFVASREAIEDIYAPTEVDPTAEINRARAIARIQGRDSFARTTITELAALVTDRQTPSAELAARVGVMMADDVEARDIVLGLAINTPIEAHDAVAAIARHLTGIERAEALTVAGYFAYVAGRGPDAGIAFAAAENAAAAAGEVPPRLLDLLNRALSSGMTPAQMRTLGDAGIEAGRKRRVSRTAS</sequence>
<gene>
    <name evidence="1" type="ORF">pVAPA1216_0050</name>
</gene>